<comment type="subunit">
    <text evidence="6">V-ATPase is a heteromultimeric enzyme composed of a peripheral catalytic V1 complex (components A to H) attached to an integral membrane V0 proton pore complex.</text>
</comment>
<dbReference type="SUPFAM" id="SSF118203">
    <property type="entry name" value="Vacuolar ATP synthase subunit C"/>
    <property type="match status" value="1"/>
</dbReference>
<comment type="similarity">
    <text evidence="1 6">Belongs to the V-ATPase C subunit family.</text>
</comment>
<dbReference type="STRING" id="1555241.A0A4P9X5B0"/>
<proteinExistence type="inferred from homology"/>
<keyword evidence="3 6" id="KW-0375">Hydrogen ion transport</keyword>
<dbReference type="Gene3D" id="1.20.1460.10">
    <property type="entry name" value="subunit c (vma5p) of the yeast v-atpase, domain 2"/>
    <property type="match status" value="1"/>
</dbReference>
<dbReference type="GO" id="GO:0046961">
    <property type="term" value="F:proton-transporting ATPase activity, rotational mechanism"/>
    <property type="evidence" value="ECO:0007669"/>
    <property type="project" value="InterPro"/>
</dbReference>
<dbReference type="Gene3D" id="3.30.70.100">
    <property type="match status" value="1"/>
</dbReference>
<protein>
    <recommendedName>
        <fullName evidence="6">V-type proton ATPase subunit C</fullName>
    </recommendedName>
</protein>
<keyword evidence="8" id="KW-1185">Reference proteome</keyword>
<organism evidence="7 8">
    <name type="scientific">Caulochytrium protostelioides</name>
    <dbReference type="NCBI Taxonomy" id="1555241"/>
    <lineage>
        <taxon>Eukaryota</taxon>
        <taxon>Fungi</taxon>
        <taxon>Fungi incertae sedis</taxon>
        <taxon>Chytridiomycota</taxon>
        <taxon>Chytridiomycota incertae sedis</taxon>
        <taxon>Chytridiomycetes</taxon>
        <taxon>Caulochytriales</taxon>
        <taxon>Caulochytriaceae</taxon>
        <taxon>Caulochytrium</taxon>
    </lineage>
</organism>
<comment type="function">
    <text evidence="6">Subunit of the V1 complex of vacuolar(H+)-ATPase (V-ATPase), a multisubunit enzyme composed of a peripheral complex (V1) that hydrolyzes ATP and a membrane integral complex (V0) that translocates protons. V-ATPase is responsible for acidifying and maintaining the pH of intracellular compartments and in some cell types, is targeted to the plasma membrane, where it is responsible for acidifying the extracellular environment. Subunit C is necessary for the assembly of the catalytic sector of the enzyme and is likely to have a specific function in its catalytic activity.</text>
</comment>
<dbReference type="InterPro" id="IPR004907">
    <property type="entry name" value="ATPase_V1-cplx_csu"/>
</dbReference>
<evidence type="ECO:0000256" key="5">
    <source>
        <dbReference type="ARBA" id="ARBA00053565"/>
    </source>
</evidence>
<dbReference type="Pfam" id="PF03223">
    <property type="entry name" value="V-ATPase_C"/>
    <property type="match status" value="1"/>
</dbReference>
<dbReference type="Proteomes" id="UP000274922">
    <property type="component" value="Unassembled WGS sequence"/>
</dbReference>
<keyword evidence="2 6" id="KW-0813">Transport</keyword>
<dbReference type="PANTHER" id="PTHR10137">
    <property type="entry name" value="V-TYPE PROTON ATPASE SUBUNIT C"/>
    <property type="match status" value="1"/>
</dbReference>
<evidence type="ECO:0000313" key="7">
    <source>
        <dbReference type="EMBL" id="RKP00200.1"/>
    </source>
</evidence>
<evidence type="ECO:0000256" key="2">
    <source>
        <dbReference type="ARBA" id="ARBA00022448"/>
    </source>
</evidence>
<dbReference type="Gene3D" id="3.30.70.1180">
    <property type="entry name" value="Vacuolar atp synthase subunit c, domain 1"/>
    <property type="match status" value="1"/>
</dbReference>
<dbReference type="OrthoDB" id="6605928at2759"/>
<dbReference type="FunFam" id="3.30.70.100:FF:000002">
    <property type="entry name" value="V-type proton ATPase subunit C"/>
    <property type="match status" value="1"/>
</dbReference>
<gene>
    <name evidence="7" type="ORF">CXG81DRAFT_13527</name>
</gene>
<evidence type="ECO:0000256" key="4">
    <source>
        <dbReference type="ARBA" id="ARBA00023065"/>
    </source>
</evidence>
<sequence length="382" mass="41817">MIFAPAEAVGPGKTSRTATVNRLQDALSTKPALASAAQIHAFPMPDFKVGTLDALVVLSDDVAKADAAHWAAAVKVADNLRTLLGDGASDGRWEAYLQVDGLAIDEAVCAFRWNAAKYRVDGSLREILNSIQSEVASVDTLVKTKMQQYAQIKGRLQAIQRKQTGNLAVKALDDLVRKDMFVLGSEYLSTVLVAVPTAMEKEWYATYETLAPMVVPRSSVEVAQDDEYRLFTVTLFSRVIDEFAAKAREKKFLVRDFVWDEQALAAAKREAAEVAVTEKETWTTLVRLCKTNFGTLYSAALHTTALRAHIEAVLRYGVPPDFQAMMLAYPPAQDAKVGELLNTTYASLAKGPAVVVEENMQHLLGGEDYSPVVQFPVSVISR</sequence>
<keyword evidence="4 6" id="KW-0406">Ion transport</keyword>
<evidence type="ECO:0000256" key="1">
    <source>
        <dbReference type="ARBA" id="ARBA00006138"/>
    </source>
</evidence>
<accession>A0A4P9X5B0</accession>
<evidence type="ECO:0000256" key="6">
    <source>
        <dbReference type="RuleBase" id="RU364010"/>
    </source>
</evidence>
<evidence type="ECO:0000256" key="3">
    <source>
        <dbReference type="ARBA" id="ARBA00022781"/>
    </source>
</evidence>
<dbReference type="GO" id="GO:0000221">
    <property type="term" value="C:vacuolar proton-transporting V-type ATPase, V1 domain"/>
    <property type="evidence" value="ECO:0007669"/>
    <property type="project" value="TreeGrafter"/>
</dbReference>
<name>A0A4P9X5B0_9FUNG</name>
<dbReference type="EMBL" id="ML014230">
    <property type="protein sequence ID" value="RKP00200.1"/>
    <property type="molecule type" value="Genomic_DNA"/>
</dbReference>
<dbReference type="PANTHER" id="PTHR10137:SF0">
    <property type="entry name" value="V-TYPE PROTON ATPASE SUBUNIT C"/>
    <property type="match status" value="1"/>
</dbReference>
<dbReference type="InterPro" id="IPR036132">
    <property type="entry name" value="Vac_ATP_synth_c_sf"/>
</dbReference>
<dbReference type="CDD" id="cd14785">
    <property type="entry name" value="V-ATPase_C"/>
    <property type="match status" value="1"/>
</dbReference>
<comment type="function">
    <text evidence="5">Subunit of the V1 complex of vacuolar(H+)-ATPase (V-ATPase), a multisubunit enzyme composed of a peripheral complex (V1) that hydrolyzes ATP and a membrane integral complex (V0) that translocates protons. V-ATPase is responsible for acidifying and maintaining the pH of intracellular compartments. Subunit C is necessary for the assembly of the catalytic sector of the enzyme and is likely to have a specific function in its catalytic activity. Reversibly leaves the enzyme after glucose depletion, causing the catalytic subcomplex V1 to detach from the V0 section.</text>
</comment>
<evidence type="ECO:0000313" key="8">
    <source>
        <dbReference type="Proteomes" id="UP000274922"/>
    </source>
</evidence>
<dbReference type="AlphaFoldDB" id="A0A4P9X5B0"/>
<reference evidence="8" key="1">
    <citation type="journal article" date="2018" name="Nat. Microbiol.">
        <title>Leveraging single-cell genomics to expand the fungal tree of life.</title>
        <authorList>
            <person name="Ahrendt S.R."/>
            <person name="Quandt C.A."/>
            <person name="Ciobanu D."/>
            <person name="Clum A."/>
            <person name="Salamov A."/>
            <person name="Andreopoulos B."/>
            <person name="Cheng J.F."/>
            <person name="Woyke T."/>
            <person name="Pelin A."/>
            <person name="Henrissat B."/>
            <person name="Reynolds N.K."/>
            <person name="Benny G.L."/>
            <person name="Smith M.E."/>
            <person name="James T.Y."/>
            <person name="Grigoriev I.V."/>
        </authorList>
    </citation>
    <scope>NUCLEOTIDE SEQUENCE [LARGE SCALE GENOMIC DNA]</scope>
    <source>
        <strain evidence="8">ATCC 52028</strain>
    </source>
</reference>